<proteinExistence type="predicted"/>
<protein>
    <submittedName>
        <fullName evidence="2">Uncharacterized protein</fullName>
    </submittedName>
</protein>
<dbReference type="EMBL" id="JBHTLR010000036">
    <property type="protein sequence ID" value="MFD1218439.1"/>
    <property type="molecule type" value="Genomic_DNA"/>
</dbReference>
<keyword evidence="3" id="KW-1185">Reference proteome</keyword>
<evidence type="ECO:0000313" key="2">
    <source>
        <dbReference type="EMBL" id="MFD1218439.1"/>
    </source>
</evidence>
<evidence type="ECO:0000256" key="1">
    <source>
        <dbReference type="SAM" id="SignalP"/>
    </source>
</evidence>
<reference evidence="3" key="1">
    <citation type="journal article" date="2019" name="Int. J. Syst. Evol. Microbiol.">
        <title>The Global Catalogue of Microorganisms (GCM) 10K type strain sequencing project: providing services to taxonomists for standard genome sequencing and annotation.</title>
        <authorList>
            <consortium name="The Broad Institute Genomics Platform"/>
            <consortium name="The Broad Institute Genome Sequencing Center for Infectious Disease"/>
            <person name="Wu L."/>
            <person name="Ma J."/>
        </authorList>
    </citation>
    <scope>NUCLEOTIDE SEQUENCE [LARGE SCALE GENOMIC DNA]</scope>
    <source>
        <strain evidence="3">CCUG 54356</strain>
    </source>
</reference>
<keyword evidence="1" id="KW-0732">Signal</keyword>
<dbReference type="Proteomes" id="UP001597264">
    <property type="component" value="Unassembled WGS sequence"/>
</dbReference>
<dbReference type="RefSeq" id="WP_230438064.1">
    <property type="nucleotide sequence ID" value="NZ_CP087715.1"/>
</dbReference>
<accession>A0ABW3UDQ4</accession>
<gene>
    <name evidence="2" type="ORF">ACFQ2X_17695</name>
</gene>
<organism evidence="2 3">
    <name type="scientific">Microbulbifer celer</name>
    <dbReference type="NCBI Taxonomy" id="435905"/>
    <lineage>
        <taxon>Bacteria</taxon>
        <taxon>Pseudomonadati</taxon>
        <taxon>Pseudomonadota</taxon>
        <taxon>Gammaproteobacteria</taxon>
        <taxon>Cellvibrionales</taxon>
        <taxon>Microbulbiferaceae</taxon>
        <taxon>Microbulbifer</taxon>
    </lineage>
</organism>
<feature type="chain" id="PRO_5046990893" evidence="1">
    <location>
        <begin position="18"/>
        <end position="138"/>
    </location>
</feature>
<name>A0ABW3UDQ4_9GAMM</name>
<sequence>MRIVVLCFLLNSAFASASWPSAPNKPLKEMFSDSSFVAYAEAVGNFPSKNPKETLTKYKIIDVLKGVESPYIILRKEIYPGSESHTPSSEVYKTLLFLREVQGRKHYFEENSKGKPTVVYEGTVVFFPKKWNPDIGND</sequence>
<feature type="signal peptide" evidence="1">
    <location>
        <begin position="1"/>
        <end position="17"/>
    </location>
</feature>
<comment type="caution">
    <text evidence="2">The sequence shown here is derived from an EMBL/GenBank/DDBJ whole genome shotgun (WGS) entry which is preliminary data.</text>
</comment>
<evidence type="ECO:0000313" key="3">
    <source>
        <dbReference type="Proteomes" id="UP001597264"/>
    </source>
</evidence>